<dbReference type="SMART" id="SM00345">
    <property type="entry name" value="HTH_GNTR"/>
    <property type="match status" value="1"/>
</dbReference>
<dbReference type="SUPFAM" id="SSF48008">
    <property type="entry name" value="GntR ligand-binding domain-like"/>
    <property type="match status" value="1"/>
</dbReference>
<evidence type="ECO:0000313" key="5">
    <source>
        <dbReference type="EMBL" id="MFB5191360.1"/>
    </source>
</evidence>
<feature type="domain" description="HTH gntR-type" evidence="4">
    <location>
        <begin position="16"/>
        <end position="84"/>
    </location>
</feature>
<dbReference type="Gene3D" id="1.10.10.10">
    <property type="entry name" value="Winged helix-like DNA-binding domain superfamily/Winged helix DNA-binding domain"/>
    <property type="match status" value="1"/>
</dbReference>
<evidence type="ECO:0000256" key="3">
    <source>
        <dbReference type="ARBA" id="ARBA00023163"/>
    </source>
</evidence>
<dbReference type="SMART" id="SM00895">
    <property type="entry name" value="FCD"/>
    <property type="match status" value="1"/>
</dbReference>
<dbReference type="PRINTS" id="PR00035">
    <property type="entry name" value="HTHGNTR"/>
</dbReference>
<evidence type="ECO:0000256" key="2">
    <source>
        <dbReference type="ARBA" id="ARBA00023125"/>
    </source>
</evidence>
<comment type="caution">
    <text evidence="5">The sequence shown here is derived from an EMBL/GenBank/DDBJ whole genome shotgun (WGS) entry which is preliminary data.</text>
</comment>
<dbReference type="InterPro" id="IPR036388">
    <property type="entry name" value="WH-like_DNA-bd_sf"/>
</dbReference>
<protein>
    <submittedName>
        <fullName evidence="5">FadR/GntR family transcriptional regulator</fullName>
    </submittedName>
</protein>
<dbReference type="InterPro" id="IPR000524">
    <property type="entry name" value="Tscrpt_reg_HTH_GntR"/>
</dbReference>
<dbReference type="InterPro" id="IPR011711">
    <property type="entry name" value="GntR_C"/>
</dbReference>
<sequence length="242" mass="27418">MAEQPHPIVVESVSRDTLSKQVVERIVQLLLDGQLKPGDKLPSEMELVELLDVSRPVLREALSSLETMEVIRRKTRGGTYFNYKVGSQPFRVMLALAVDNLPAIIEARMTLELGLVTMAAEKITDAQLAKLKATIDAISNYTDEDYGYVDKEFHRLIAISADNPVVEGMIDSLLLTHDRTDKLIKFREREKTVRHHTAIYEALVKHDPYQAFAEMYRHLSFVREKILGSGVNANDRKQGDIE</sequence>
<keyword evidence="6" id="KW-1185">Reference proteome</keyword>
<evidence type="ECO:0000256" key="1">
    <source>
        <dbReference type="ARBA" id="ARBA00023015"/>
    </source>
</evidence>
<dbReference type="Gene3D" id="1.20.120.530">
    <property type="entry name" value="GntR ligand-binding domain-like"/>
    <property type="match status" value="1"/>
</dbReference>
<reference evidence="5 6" key="1">
    <citation type="journal article" date="2024" name="Int. J. Mol. Sci.">
        <title>Exploration of Alicyclobacillus spp. Genome in Search of Antibiotic Resistance.</title>
        <authorList>
            <person name="Bucka-Kolendo J."/>
            <person name="Kiousi D.E."/>
            <person name="Dekowska A."/>
            <person name="Mikolajczuk-Szczyrba A."/>
            <person name="Karadedos D.M."/>
            <person name="Michael P."/>
            <person name="Galanis A."/>
            <person name="Sokolowska B."/>
        </authorList>
    </citation>
    <scope>NUCLEOTIDE SEQUENCE [LARGE SCALE GENOMIC DNA]</scope>
    <source>
        <strain evidence="5 6">KKP 3000</strain>
    </source>
</reference>
<keyword evidence="2" id="KW-0238">DNA-binding</keyword>
<dbReference type="RefSeq" id="WP_275473973.1">
    <property type="nucleotide sequence ID" value="NZ_CP162940.1"/>
</dbReference>
<keyword evidence="3" id="KW-0804">Transcription</keyword>
<dbReference type="Proteomes" id="UP001579974">
    <property type="component" value="Unassembled WGS sequence"/>
</dbReference>
<accession>A0ABV5AGG3</accession>
<dbReference type="Pfam" id="PF07729">
    <property type="entry name" value="FCD"/>
    <property type="match status" value="1"/>
</dbReference>
<dbReference type="PANTHER" id="PTHR43537:SF43">
    <property type="entry name" value="GNTR-FAMILY TRANSCRIPTIONAL REGULATOR"/>
    <property type="match status" value="1"/>
</dbReference>
<evidence type="ECO:0000313" key="6">
    <source>
        <dbReference type="Proteomes" id="UP001579974"/>
    </source>
</evidence>
<name>A0ABV5AGG3_9BACL</name>
<dbReference type="PANTHER" id="PTHR43537">
    <property type="entry name" value="TRANSCRIPTIONAL REGULATOR, GNTR FAMILY"/>
    <property type="match status" value="1"/>
</dbReference>
<dbReference type="EMBL" id="JBDXSU010000010">
    <property type="protein sequence ID" value="MFB5191360.1"/>
    <property type="molecule type" value="Genomic_DNA"/>
</dbReference>
<proteinExistence type="predicted"/>
<keyword evidence="1" id="KW-0805">Transcription regulation</keyword>
<organism evidence="5 6">
    <name type="scientific">Alicyclobacillus fastidiosus</name>
    <dbReference type="NCBI Taxonomy" id="392011"/>
    <lineage>
        <taxon>Bacteria</taxon>
        <taxon>Bacillati</taxon>
        <taxon>Bacillota</taxon>
        <taxon>Bacilli</taxon>
        <taxon>Bacillales</taxon>
        <taxon>Alicyclobacillaceae</taxon>
        <taxon>Alicyclobacillus</taxon>
    </lineage>
</organism>
<dbReference type="CDD" id="cd07377">
    <property type="entry name" value="WHTH_GntR"/>
    <property type="match status" value="1"/>
</dbReference>
<dbReference type="InterPro" id="IPR008920">
    <property type="entry name" value="TF_FadR/GntR_C"/>
</dbReference>
<dbReference type="InterPro" id="IPR036390">
    <property type="entry name" value="WH_DNA-bd_sf"/>
</dbReference>
<evidence type="ECO:0000259" key="4">
    <source>
        <dbReference type="PROSITE" id="PS50949"/>
    </source>
</evidence>
<gene>
    <name evidence="5" type="ORF">KKP3000_000131</name>
</gene>
<dbReference type="SUPFAM" id="SSF46785">
    <property type="entry name" value="Winged helix' DNA-binding domain"/>
    <property type="match status" value="1"/>
</dbReference>
<dbReference type="PROSITE" id="PS50949">
    <property type="entry name" value="HTH_GNTR"/>
    <property type="match status" value="1"/>
</dbReference>
<dbReference type="Pfam" id="PF00392">
    <property type="entry name" value="GntR"/>
    <property type="match status" value="1"/>
</dbReference>